<evidence type="ECO:0000313" key="2">
    <source>
        <dbReference type="Proteomes" id="UP000463961"/>
    </source>
</evidence>
<reference evidence="2" key="1">
    <citation type="submission" date="2020-01" db="EMBL/GenBank/DDBJ databases">
        <title>Phosphoaccumulans saitamaens gen. nov., sp. nov., a polyphosphate accumulating bacterium isolated from surface river water.</title>
        <authorList>
            <person name="Watanabe K."/>
            <person name="Suda W."/>
        </authorList>
    </citation>
    <scope>NUCLEOTIDE SEQUENCE [LARGE SCALE GENOMIC DNA]</scope>
    <source>
        <strain evidence="2">ICHIAU1</strain>
    </source>
</reference>
<gene>
    <name evidence="1" type="ORF">ICHIAU1_08540</name>
</gene>
<dbReference type="Gene3D" id="1.10.238.10">
    <property type="entry name" value="EF-hand"/>
    <property type="match status" value="1"/>
</dbReference>
<dbReference type="RefSeq" id="WP_202930741.1">
    <property type="nucleotide sequence ID" value="NZ_AP019011.1"/>
</dbReference>
<accession>A0A679I3E8</accession>
<dbReference type="Proteomes" id="UP000463961">
    <property type="component" value="Chromosome"/>
</dbReference>
<dbReference type="SUPFAM" id="SSF47473">
    <property type="entry name" value="EF-hand"/>
    <property type="match status" value="1"/>
</dbReference>
<name>A0A679I3E8_9RHOO</name>
<protein>
    <submittedName>
        <fullName evidence="1">Uncharacterized protein</fullName>
    </submittedName>
</protein>
<evidence type="ECO:0000313" key="1">
    <source>
        <dbReference type="EMBL" id="BBU68571.1"/>
    </source>
</evidence>
<dbReference type="InterPro" id="IPR002048">
    <property type="entry name" value="EF_hand_dom"/>
</dbReference>
<dbReference type="AlphaFoldDB" id="A0A679I3E8"/>
<keyword evidence="2" id="KW-1185">Reference proteome</keyword>
<dbReference type="PROSITE" id="PS50222">
    <property type="entry name" value="EF_HAND_2"/>
    <property type="match status" value="1"/>
</dbReference>
<organism evidence="1 2">
    <name type="scientific">Fluviibacter phosphoraccumulans</name>
    <dbReference type="NCBI Taxonomy" id="1751046"/>
    <lineage>
        <taxon>Bacteria</taxon>
        <taxon>Pseudomonadati</taxon>
        <taxon>Pseudomonadota</taxon>
        <taxon>Betaproteobacteria</taxon>
        <taxon>Rhodocyclales</taxon>
        <taxon>Fluviibacteraceae</taxon>
        <taxon>Fluviibacter</taxon>
    </lineage>
</organism>
<dbReference type="InterPro" id="IPR011992">
    <property type="entry name" value="EF-hand-dom_pair"/>
</dbReference>
<dbReference type="GO" id="GO:0005509">
    <property type="term" value="F:calcium ion binding"/>
    <property type="evidence" value="ECO:0007669"/>
    <property type="project" value="InterPro"/>
</dbReference>
<dbReference type="EMBL" id="AP022345">
    <property type="protein sequence ID" value="BBU68571.1"/>
    <property type="molecule type" value="Genomic_DNA"/>
</dbReference>
<sequence>MRKQQLIQPVFIALLLLVGAPAASGQESFRDRQIDARFAAADKNQDGKLTLEEAQAGMPKVAANFDKIDTQKRGYVTLDQIKAAAAR</sequence>
<proteinExistence type="predicted"/>